<accession>A0A430PX36</accession>
<proteinExistence type="predicted"/>
<dbReference type="EMBL" id="QMKO01004735">
    <property type="protein sequence ID" value="RTG79958.1"/>
    <property type="molecule type" value="Genomic_DNA"/>
</dbReference>
<feature type="compositionally biased region" description="Low complexity" evidence="1">
    <location>
        <begin position="11"/>
        <end position="22"/>
    </location>
</feature>
<evidence type="ECO:0000313" key="2">
    <source>
        <dbReference type="EMBL" id="RTG79958.1"/>
    </source>
</evidence>
<dbReference type="Proteomes" id="UP000290809">
    <property type="component" value="Unassembled WGS sequence"/>
</dbReference>
<sequence length="188" mass="20189">MTSKRCPEIPSPNSSSGSSADSSTDRCTEENMGSKMSEYPGQSETNFNQIPVSAQDSFSDHSLNNSAGPFSSQQGYTNPSYGNNPSATSYLPGTTSFNIDYARQMQSPYISGNPNSQNLHTDYCPNIPPSGGSSFGSNPVNTNQGSVYPMFNDFPTPISSQSNEFSVSCRVYGFAESAPLDDIVCCHY</sequence>
<organism evidence="2 3">
    <name type="scientific">Schistosoma bovis</name>
    <name type="common">Blood fluke</name>
    <dbReference type="NCBI Taxonomy" id="6184"/>
    <lineage>
        <taxon>Eukaryota</taxon>
        <taxon>Metazoa</taxon>
        <taxon>Spiralia</taxon>
        <taxon>Lophotrochozoa</taxon>
        <taxon>Platyhelminthes</taxon>
        <taxon>Trematoda</taxon>
        <taxon>Digenea</taxon>
        <taxon>Strigeidida</taxon>
        <taxon>Schistosomatoidea</taxon>
        <taxon>Schistosomatidae</taxon>
        <taxon>Schistosoma</taxon>
    </lineage>
</organism>
<reference evidence="2 3" key="1">
    <citation type="journal article" date="2019" name="PLoS Pathog.">
        <title>Genome sequence of the bovine parasite Schistosoma bovis Tanzania.</title>
        <authorList>
            <person name="Oey H."/>
            <person name="Zakrzewski M."/>
            <person name="Gobert G."/>
            <person name="Gravermann K."/>
            <person name="Stoye J."/>
            <person name="Jones M."/>
            <person name="Mcmanus D."/>
            <person name="Krause L."/>
        </authorList>
    </citation>
    <scope>NUCLEOTIDE SEQUENCE [LARGE SCALE GENOMIC DNA]</scope>
    <source>
        <strain evidence="2 3">TAN1997</strain>
    </source>
</reference>
<protein>
    <submittedName>
        <fullName evidence="2">Uncharacterized protein</fullName>
    </submittedName>
</protein>
<keyword evidence="3" id="KW-1185">Reference proteome</keyword>
<evidence type="ECO:0000256" key="1">
    <source>
        <dbReference type="SAM" id="MobiDB-lite"/>
    </source>
</evidence>
<dbReference type="AlphaFoldDB" id="A0A430PX36"/>
<comment type="caution">
    <text evidence="2">The sequence shown here is derived from an EMBL/GenBank/DDBJ whole genome shotgun (WGS) entry which is preliminary data.</text>
</comment>
<gene>
    <name evidence="2" type="ORF">DC041_0005032</name>
</gene>
<feature type="compositionally biased region" description="Polar residues" evidence="1">
    <location>
        <begin position="40"/>
        <end position="89"/>
    </location>
</feature>
<feature type="region of interest" description="Disordered" evidence="1">
    <location>
        <begin position="1"/>
        <end position="89"/>
    </location>
</feature>
<name>A0A430PX36_SCHBO</name>
<evidence type="ECO:0000313" key="3">
    <source>
        <dbReference type="Proteomes" id="UP000290809"/>
    </source>
</evidence>